<dbReference type="STRING" id="185761.SAMN05660282_01282"/>
<dbReference type="RefSeq" id="WP_092285583.1">
    <property type="nucleotide sequence ID" value="NZ_VXKI01000004.1"/>
</dbReference>
<reference evidence="1 2" key="1">
    <citation type="submission" date="2016-10" db="EMBL/GenBank/DDBJ databases">
        <authorList>
            <person name="de Groot N.N."/>
        </authorList>
    </citation>
    <scope>NUCLEOTIDE SEQUENCE [LARGE SCALE GENOMIC DNA]</scope>
    <source>
        <strain>J11</strain>
        <strain evidence="2">PG 39</strain>
    </source>
</reference>
<accession>A0A1I2T3R4</accession>
<gene>
    <name evidence="1" type="ORF">SAMN05660282_01282</name>
</gene>
<organism evidence="1 2">
    <name type="scientific">Corynebacterium spheniscorum</name>
    <dbReference type="NCBI Taxonomy" id="185761"/>
    <lineage>
        <taxon>Bacteria</taxon>
        <taxon>Bacillati</taxon>
        <taxon>Actinomycetota</taxon>
        <taxon>Actinomycetes</taxon>
        <taxon>Mycobacteriales</taxon>
        <taxon>Corynebacteriaceae</taxon>
        <taxon>Corynebacterium</taxon>
    </lineage>
</organism>
<evidence type="ECO:0000313" key="2">
    <source>
        <dbReference type="Proteomes" id="UP000199065"/>
    </source>
</evidence>
<dbReference type="OrthoDB" id="4420946at2"/>
<dbReference type="Proteomes" id="UP000199065">
    <property type="component" value="Unassembled WGS sequence"/>
</dbReference>
<sequence length="223" mass="24265">MDMRTQVWSPLQNIAVWVGAWLYGHVPSDDLLDAAEELGYGFDLATLQAMREAPNRPPRVRLLIGGPGQPTGVGGDGLVLPHDEPHLHNVFIAHTDGSWQHRVAQVPSEDFLSPGDADRLLREATNRAAAQIEALIGHEPPRARNPRLMVGSLRDFYETPGLPPGTSPRAEKLFARADAVAATIEAVTGLGDHSLDHLILGLSRDIRRARMAGVAYAVVEFSR</sequence>
<evidence type="ECO:0000313" key="1">
    <source>
        <dbReference type="EMBL" id="SFG57046.1"/>
    </source>
</evidence>
<proteinExistence type="predicted"/>
<dbReference type="AlphaFoldDB" id="A0A1I2T3R4"/>
<protein>
    <submittedName>
        <fullName evidence="1">Uncharacterized protein</fullName>
    </submittedName>
</protein>
<dbReference type="EMBL" id="FOPJ01000006">
    <property type="protein sequence ID" value="SFG57046.1"/>
    <property type="molecule type" value="Genomic_DNA"/>
</dbReference>
<name>A0A1I2T3R4_9CORY</name>
<keyword evidence="2" id="KW-1185">Reference proteome</keyword>